<keyword evidence="1" id="KW-1133">Transmembrane helix</keyword>
<sequence length="101" mass="10662">MEEKEEGGAVNGVVVGECWWWAAASAAQLGWGISTFRKGYAGDSRLMPFKAFAVASLFVGAAASAAVASLRASGLRSVEDMKALGTNIRTELGLRPRARDE</sequence>
<evidence type="ECO:0000313" key="2">
    <source>
        <dbReference type="EMBL" id="KAL0309118.1"/>
    </source>
</evidence>
<protein>
    <submittedName>
        <fullName evidence="2">Uncharacterized protein</fullName>
    </submittedName>
</protein>
<reference evidence="2" key="1">
    <citation type="submission" date="2020-06" db="EMBL/GenBank/DDBJ databases">
        <authorList>
            <person name="Li T."/>
            <person name="Hu X."/>
            <person name="Zhang T."/>
            <person name="Song X."/>
            <person name="Zhang H."/>
            <person name="Dai N."/>
            <person name="Sheng W."/>
            <person name="Hou X."/>
            <person name="Wei L."/>
        </authorList>
    </citation>
    <scope>NUCLEOTIDE SEQUENCE</scope>
    <source>
        <strain evidence="2">G02</strain>
        <tissue evidence="2">Leaf</tissue>
    </source>
</reference>
<name>A0AAW2KRD4_SESRA</name>
<gene>
    <name evidence="2" type="ORF">Sradi_5854100</name>
</gene>
<accession>A0AAW2KRD4</accession>
<feature type="transmembrane region" description="Helical" evidence="1">
    <location>
        <begin position="51"/>
        <end position="72"/>
    </location>
</feature>
<dbReference type="PANTHER" id="PTHR37744:SF1">
    <property type="entry name" value="STAR LIPID TRANSFER-LIKE PROTEIN"/>
    <property type="match status" value="1"/>
</dbReference>
<keyword evidence="1" id="KW-0812">Transmembrane</keyword>
<dbReference type="PANTHER" id="PTHR37744">
    <property type="entry name" value="STAR LIPID TRANSFER-LIKE PROTEIN"/>
    <property type="match status" value="1"/>
</dbReference>
<keyword evidence="1" id="KW-0472">Membrane</keyword>
<comment type="caution">
    <text evidence="2">The sequence shown here is derived from an EMBL/GenBank/DDBJ whole genome shotgun (WGS) entry which is preliminary data.</text>
</comment>
<dbReference type="EMBL" id="JACGWJ010000027">
    <property type="protein sequence ID" value="KAL0309118.1"/>
    <property type="molecule type" value="Genomic_DNA"/>
</dbReference>
<reference evidence="2" key="2">
    <citation type="journal article" date="2024" name="Plant">
        <title>Genomic evolution and insights into agronomic trait innovations of Sesamum species.</title>
        <authorList>
            <person name="Miao H."/>
            <person name="Wang L."/>
            <person name="Qu L."/>
            <person name="Liu H."/>
            <person name="Sun Y."/>
            <person name="Le M."/>
            <person name="Wang Q."/>
            <person name="Wei S."/>
            <person name="Zheng Y."/>
            <person name="Lin W."/>
            <person name="Duan Y."/>
            <person name="Cao H."/>
            <person name="Xiong S."/>
            <person name="Wang X."/>
            <person name="Wei L."/>
            <person name="Li C."/>
            <person name="Ma Q."/>
            <person name="Ju M."/>
            <person name="Zhao R."/>
            <person name="Li G."/>
            <person name="Mu C."/>
            <person name="Tian Q."/>
            <person name="Mei H."/>
            <person name="Zhang T."/>
            <person name="Gao T."/>
            <person name="Zhang H."/>
        </authorList>
    </citation>
    <scope>NUCLEOTIDE SEQUENCE</scope>
    <source>
        <strain evidence="2">G02</strain>
    </source>
</reference>
<organism evidence="2">
    <name type="scientific">Sesamum radiatum</name>
    <name type="common">Black benniseed</name>
    <dbReference type="NCBI Taxonomy" id="300843"/>
    <lineage>
        <taxon>Eukaryota</taxon>
        <taxon>Viridiplantae</taxon>
        <taxon>Streptophyta</taxon>
        <taxon>Embryophyta</taxon>
        <taxon>Tracheophyta</taxon>
        <taxon>Spermatophyta</taxon>
        <taxon>Magnoliopsida</taxon>
        <taxon>eudicotyledons</taxon>
        <taxon>Gunneridae</taxon>
        <taxon>Pentapetalae</taxon>
        <taxon>asterids</taxon>
        <taxon>lamiids</taxon>
        <taxon>Lamiales</taxon>
        <taxon>Pedaliaceae</taxon>
        <taxon>Sesamum</taxon>
    </lineage>
</organism>
<evidence type="ECO:0000256" key="1">
    <source>
        <dbReference type="SAM" id="Phobius"/>
    </source>
</evidence>
<proteinExistence type="predicted"/>
<dbReference type="AlphaFoldDB" id="A0AAW2KRD4"/>